<keyword evidence="10" id="KW-1185">Reference proteome</keyword>
<evidence type="ECO:0000313" key="9">
    <source>
        <dbReference type="EMBL" id="RYR27851.1"/>
    </source>
</evidence>
<keyword evidence="6" id="KW-0472">Membrane</keyword>
<keyword evidence="4" id="KW-0732">Signal</keyword>
<evidence type="ECO:0000259" key="8">
    <source>
        <dbReference type="PROSITE" id="PS50011"/>
    </source>
</evidence>
<dbReference type="STRING" id="3818.A0A445AN24"/>
<evidence type="ECO:0000256" key="6">
    <source>
        <dbReference type="ARBA" id="ARBA00023136"/>
    </source>
</evidence>
<feature type="domain" description="Protein kinase" evidence="8">
    <location>
        <begin position="93"/>
        <end position="368"/>
    </location>
</feature>
<evidence type="ECO:0000256" key="5">
    <source>
        <dbReference type="ARBA" id="ARBA00022989"/>
    </source>
</evidence>
<dbReference type="EMBL" id="SDMP01000011">
    <property type="protein sequence ID" value="RYR27851.1"/>
    <property type="molecule type" value="Genomic_DNA"/>
</dbReference>
<evidence type="ECO:0000256" key="1">
    <source>
        <dbReference type="ARBA" id="ARBA00004479"/>
    </source>
</evidence>
<dbReference type="InterPro" id="IPR000719">
    <property type="entry name" value="Prot_kinase_dom"/>
</dbReference>
<dbReference type="PROSITE" id="PS50011">
    <property type="entry name" value="PROTEIN_KINASE_DOM"/>
    <property type="match status" value="1"/>
</dbReference>
<dbReference type="PANTHER" id="PTHR27009">
    <property type="entry name" value="RUST RESISTANCE KINASE LR10-RELATED"/>
    <property type="match status" value="1"/>
</dbReference>
<name>A0A445AN24_ARAHY</name>
<comment type="subcellular location">
    <subcellularLocation>
        <location evidence="1">Membrane</location>
        <topology evidence="1">Single-pass type I membrane protein</topology>
    </subcellularLocation>
</comment>
<dbReference type="InterPro" id="IPR045874">
    <property type="entry name" value="LRK10/LRL21-25-like"/>
</dbReference>
<keyword evidence="2" id="KW-0723">Serine/threonine-protein kinase</keyword>
<dbReference type="SMART" id="SM00220">
    <property type="entry name" value="S_TKc"/>
    <property type="match status" value="1"/>
</dbReference>
<evidence type="ECO:0000256" key="4">
    <source>
        <dbReference type="ARBA" id="ARBA00022729"/>
    </source>
</evidence>
<gene>
    <name evidence="9" type="ORF">Ahy_B01g051913</name>
</gene>
<dbReference type="Pfam" id="PF00069">
    <property type="entry name" value="Pkinase"/>
    <property type="match status" value="1"/>
</dbReference>
<dbReference type="Gene3D" id="1.10.510.10">
    <property type="entry name" value="Transferase(Phosphotransferase) domain 1"/>
    <property type="match status" value="2"/>
</dbReference>
<sequence>MYKVVEMLEGIPQLVPCSLKHVMSFSTRLPLQSKINDKLILEKIRTRGIWYCIQSKFKSWSSSDSKAQNNPLDENFCPKITDLGLTKIYKKNESIVSILGTKETPVSRKSDMYSYGMLILKIIGKKYYDTKKSHSSELYYLGGILRKVILIQGVWYQEKQKIILVDIVLFRQGGYDIVYKASLNDGHQVAINKTYHVNIVSVEMNKQALNYKFMSNGSLHKFTYKQRSSYLISNLDWNYSHRRYNTKILHLDIKPQNIPLDENFCPKITDFGLAKIYKKNENIVSMLGTRGIPEYIAPEMISRIYSGVSHKSNMHSYGILILEMIGEKKNYDTEKSHGSELYFFDWIYTNFEESNIHTRSLVSGEEEK</sequence>
<accession>A0A445AN24</accession>
<dbReference type="SUPFAM" id="SSF56112">
    <property type="entry name" value="Protein kinase-like (PK-like)"/>
    <property type="match status" value="2"/>
</dbReference>
<evidence type="ECO:0000256" key="7">
    <source>
        <dbReference type="ARBA" id="ARBA00023180"/>
    </source>
</evidence>
<keyword evidence="2" id="KW-0418">Kinase</keyword>
<dbReference type="GO" id="GO:0016020">
    <property type="term" value="C:membrane"/>
    <property type="evidence" value="ECO:0007669"/>
    <property type="project" value="UniProtKB-SubCell"/>
</dbReference>
<dbReference type="GO" id="GO:0005524">
    <property type="term" value="F:ATP binding"/>
    <property type="evidence" value="ECO:0007669"/>
    <property type="project" value="InterPro"/>
</dbReference>
<proteinExistence type="predicted"/>
<dbReference type="InterPro" id="IPR011009">
    <property type="entry name" value="Kinase-like_dom_sf"/>
</dbReference>
<keyword evidence="7" id="KW-0325">Glycoprotein</keyword>
<evidence type="ECO:0000256" key="3">
    <source>
        <dbReference type="ARBA" id="ARBA00022692"/>
    </source>
</evidence>
<keyword evidence="5" id="KW-1133">Transmembrane helix</keyword>
<evidence type="ECO:0000256" key="2">
    <source>
        <dbReference type="ARBA" id="ARBA00022527"/>
    </source>
</evidence>
<comment type="caution">
    <text evidence="9">The sequence shown here is derived from an EMBL/GenBank/DDBJ whole genome shotgun (WGS) entry which is preliminary data.</text>
</comment>
<protein>
    <recommendedName>
        <fullName evidence="8">Protein kinase domain-containing protein</fullName>
    </recommendedName>
</protein>
<dbReference type="GO" id="GO:0004674">
    <property type="term" value="F:protein serine/threonine kinase activity"/>
    <property type="evidence" value="ECO:0007669"/>
    <property type="project" value="UniProtKB-KW"/>
</dbReference>
<dbReference type="AlphaFoldDB" id="A0A445AN24"/>
<organism evidence="9 10">
    <name type="scientific">Arachis hypogaea</name>
    <name type="common">Peanut</name>
    <dbReference type="NCBI Taxonomy" id="3818"/>
    <lineage>
        <taxon>Eukaryota</taxon>
        <taxon>Viridiplantae</taxon>
        <taxon>Streptophyta</taxon>
        <taxon>Embryophyta</taxon>
        <taxon>Tracheophyta</taxon>
        <taxon>Spermatophyta</taxon>
        <taxon>Magnoliopsida</taxon>
        <taxon>eudicotyledons</taxon>
        <taxon>Gunneridae</taxon>
        <taxon>Pentapetalae</taxon>
        <taxon>rosids</taxon>
        <taxon>fabids</taxon>
        <taxon>Fabales</taxon>
        <taxon>Fabaceae</taxon>
        <taxon>Papilionoideae</taxon>
        <taxon>50 kb inversion clade</taxon>
        <taxon>dalbergioids sensu lato</taxon>
        <taxon>Dalbergieae</taxon>
        <taxon>Pterocarpus clade</taxon>
        <taxon>Arachis</taxon>
    </lineage>
</organism>
<keyword evidence="2" id="KW-0808">Transferase</keyword>
<reference evidence="9 10" key="1">
    <citation type="submission" date="2019-01" db="EMBL/GenBank/DDBJ databases">
        <title>Sequencing of cultivated peanut Arachis hypogaea provides insights into genome evolution and oil improvement.</title>
        <authorList>
            <person name="Chen X."/>
        </authorList>
    </citation>
    <scope>NUCLEOTIDE SEQUENCE [LARGE SCALE GENOMIC DNA]</scope>
    <source>
        <strain evidence="10">cv. Fuhuasheng</strain>
        <tissue evidence="9">Leaves</tissue>
    </source>
</reference>
<dbReference type="Proteomes" id="UP000289738">
    <property type="component" value="Chromosome B01"/>
</dbReference>
<evidence type="ECO:0000313" key="10">
    <source>
        <dbReference type="Proteomes" id="UP000289738"/>
    </source>
</evidence>
<keyword evidence="3" id="KW-0812">Transmembrane</keyword>